<comment type="caution">
    <text evidence="2">The sequence shown here is derived from an EMBL/GenBank/DDBJ whole genome shotgun (WGS) entry which is preliminary data.</text>
</comment>
<feature type="transmembrane region" description="Helical" evidence="1">
    <location>
        <begin position="136"/>
        <end position="154"/>
    </location>
</feature>
<dbReference type="RefSeq" id="WP_359345885.1">
    <property type="nucleotide sequence ID" value="NZ_JBEYXV010000003.1"/>
</dbReference>
<reference evidence="2 3" key="1">
    <citation type="submission" date="2024-06" db="EMBL/GenBank/DDBJ databases">
        <title>The Natural Products Discovery Center: Release of the First 8490 Sequenced Strains for Exploring Actinobacteria Biosynthetic Diversity.</title>
        <authorList>
            <person name="Kalkreuter E."/>
            <person name="Kautsar S.A."/>
            <person name="Yang D."/>
            <person name="Bader C.D."/>
            <person name="Teijaro C.N."/>
            <person name="Fluegel L."/>
            <person name="Davis C.M."/>
            <person name="Simpson J.R."/>
            <person name="Lauterbach L."/>
            <person name="Steele A.D."/>
            <person name="Gui C."/>
            <person name="Meng S."/>
            <person name="Li G."/>
            <person name="Viehrig K."/>
            <person name="Ye F."/>
            <person name="Su P."/>
            <person name="Kiefer A.F."/>
            <person name="Nichols A."/>
            <person name="Cepeda A.J."/>
            <person name="Yan W."/>
            <person name="Fan B."/>
            <person name="Jiang Y."/>
            <person name="Adhikari A."/>
            <person name="Zheng C.-J."/>
            <person name="Schuster L."/>
            <person name="Cowan T.M."/>
            <person name="Smanski M.J."/>
            <person name="Chevrette M.G."/>
            <person name="De Carvalho L.P.S."/>
            <person name="Shen B."/>
        </authorList>
    </citation>
    <scope>NUCLEOTIDE SEQUENCE [LARGE SCALE GENOMIC DNA]</scope>
    <source>
        <strain evidence="2 3">NPDC046838</strain>
    </source>
</reference>
<dbReference type="EMBL" id="JBEYXV010000003">
    <property type="protein sequence ID" value="MEU6820402.1"/>
    <property type="molecule type" value="Genomic_DNA"/>
</dbReference>
<dbReference type="Proteomes" id="UP001551176">
    <property type="component" value="Unassembled WGS sequence"/>
</dbReference>
<evidence type="ECO:0000313" key="2">
    <source>
        <dbReference type="EMBL" id="MEU6820402.1"/>
    </source>
</evidence>
<sequence>MRQGEARRTWDYGTARAAASACAAQLPVAGLVAFLLTVDQADGGSDGGSAFGLACGFPFAVLVLPVLGMLHSAVLTLPAVWLGRRGCGSGGGRGSGDGRGFGGGRGPEWGWSLGCLLPVGGVWAGVLAVLGAPFGWALLWCAASGVVPALNVAYSRRREQRLGRPLRKVWLVAAVVSFGVCVLVVLGALVSAAAVRG</sequence>
<keyword evidence="1" id="KW-0812">Transmembrane</keyword>
<keyword evidence="1" id="KW-0472">Membrane</keyword>
<accession>A0ABV3BIE2</accession>
<gene>
    <name evidence="2" type="ORF">ABZ921_07220</name>
</gene>
<feature type="transmembrane region" description="Helical" evidence="1">
    <location>
        <begin position="169"/>
        <end position="195"/>
    </location>
</feature>
<keyword evidence="1" id="KW-1133">Transmembrane helix</keyword>
<protein>
    <recommendedName>
        <fullName evidence="4">Integral membrane protein</fullName>
    </recommendedName>
</protein>
<feature type="transmembrane region" description="Helical" evidence="1">
    <location>
        <begin position="21"/>
        <end position="38"/>
    </location>
</feature>
<evidence type="ECO:0000313" key="3">
    <source>
        <dbReference type="Proteomes" id="UP001551176"/>
    </source>
</evidence>
<proteinExistence type="predicted"/>
<feature type="transmembrane region" description="Helical" evidence="1">
    <location>
        <begin position="109"/>
        <end position="130"/>
    </location>
</feature>
<keyword evidence="3" id="KW-1185">Reference proteome</keyword>
<organism evidence="2 3">
    <name type="scientific">Streptomyces atriruber</name>
    <dbReference type="NCBI Taxonomy" id="545121"/>
    <lineage>
        <taxon>Bacteria</taxon>
        <taxon>Bacillati</taxon>
        <taxon>Actinomycetota</taxon>
        <taxon>Actinomycetes</taxon>
        <taxon>Kitasatosporales</taxon>
        <taxon>Streptomycetaceae</taxon>
        <taxon>Streptomyces</taxon>
    </lineage>
</organism>
<evidence type="ECO:0008006" key="4">
    <source>
        <dbReference type="Google" id="ProtNLM"/>
    </source>
</evidence>
<name>A0ABV3BIE2_9ACTN</name>
<feature type="transmembrane region" description="Helical" evidence="1">
    <location>
        <begin position="50"/>
        <end position="75"/>
    </location>
</feature>
<evidence type="ECO:0000256" key="1">
    <source>
        <dbReference type="SAM" id="Phobius"/>
    </source>
</evidence>